<dbReference type="SUPFAM" id="SSF110069">
    <property type="entry name" value="ApaG-like"/>
    <property type="match status" value="1"/>
</dbReference>
<dbReference type="Pfam" id="PF04379">
    <property type="entry name" value="DUF525"/>
    <property type="match status" value="1"/>
</dbReference>
<dbReference type="InterPro" id="IPR007474">
    <property type="entry name" value="ApaG_domain"/>
</dbReference>
<dbReference type="PANTHER" id="PTHR14289">
    <property type="entry name" value="F-BOX ONLY PROTEIN 3"/>
    <property type="match status" value="1"/>
</dbReference>
<proteinExistence type="predicted"/>
<dbReference type="PROSITE" id="PS51087">
    <property type="entry name" value="APAG"/>
    <property type="match status" value="1"/>
</dbReference>
<dbReference type="Proteomes" id="UP000663859">
    <property type="component" value="Unassembled WGS sequence"/>
</dbReference>
<feature type="domain" description="ApaG" evidence="1">
    <location>
        <begin position="64"/>
        <end position="200"/>
    </location>
</feature>
<accession>A0A8J2FTH8</accession>
<comment type="caution">
    <text evidence="2">The sequence shown here is derived from an EMBL/GenBank/DDBJ whole genome shotgun (WGS) entry which is preliminary data.</text>
</comment>
<dbReference type="AlphaFoldDB" id="A0A8J2FTH8"/>
<keyword evidence="3" id="KW-1185">Reference proteome</keyword>
<sequence length="212" mass="23327">MAEIFPGRSATTLVSTVAAMTRKAEKVFTSAWSPAPPLQSEPAITRAQTGFLPGKEVRGRLTVVEKKDTLGAMIRGIELPGLRATLDHLDYSPFLWGGPHKRHAFVYYITIANDSPHTVTLQGRKWVLTSPLGKKTVIEGDGIVGERPRLRPGDRFHYHSYHLVGGRAWVEGSYFGIDESGRWIVVRIPGFALEPPLIEPSNAKEESAEAEG</sequence>
<evidence type="ECO:0000313" key="3">
    <source>
        <dbReference type="Proteomes" id="UP000663859"/>
    </source>
</evidence>
<evidence type="ECO:0000313" key="2">
    <source>
        <dbReference type="EMBL" id="CAF0702508.1"/>
    </source>
</evidence>
<dbReference type="EMBL" id="CAJNOB010000045">
    <property type="protein sequence ID" value="CAF0702508.1"/>
    <property type="molecule type" value="Genomic_DNA"/>
</dbReference>
<name>A0A8J2FTH8_9BACT</name>
<evidence type="ECO:0000259" key="1">
    <source>
        <dbReference type="PROSITE" id="PS51087"/>
    </source>
</evidence>
<dbReference type="PANTHER" id="PTHR14289:SF16">
    <property type="entry name" value="POLYMERASE DELTA-INTERACTING PROTEIN 2"/>
    <property type="match status" value="1"/>
</dbReference>
<dbReference type="Gene3D" id="2.60.40.1470">
    <property type="entry name" value="ApaG domain"/>
    <property type="match status" value="1"/>
</dbReference>
<gene>
    <name evidence="2" type="ORF">MPNT_50098</name>
</gene>
<organism evidence="2 3">
    <name type="scientific">Candidatus Methylacidithermus pantelleriae</name>
    <dbReference type="NCBI Taxonomy" id="2744239"/>
    <lineage>
        <taxon>Bacteria</taxon>
        <taxon>Pseudomonadati</taxon>
        <taxon>Verrucomicrobiota</taxon>
        <taxon>Methylacidiphilae</taxon>
        <taxon>Methylacidiphilales</taxon>
        <taxon>Methylacidiphilaceae</taxon>
        <taxon>Candidatus Methylacidithermus</taxon>
    </lineage>
</organism>
<dbReference type="InterPro" id="IPR036767">
    <property type="entry name" value="ApaG_sf"/>
</dbReference>
<reference evidence="2" key="1">
    <citation type="submission" date="2021-02" db="EMBL/GenBank/DDBJ databases">
        <authorList>
            <person name="Cremers G."/>
            <person name="Picone N."/>
        </authorList>
    </citation>
    <scope>NUCLEOTIDE SEQUENCE</scope>
    <source>
        <strain evidence="2">PQ17</strain>
    </source>
</reference>
<protein>
    <submittedName>
        <fullName evidence="2">ApaG protein</fullName>
    </submittedName>
</protein>
<dbReference type="GO" id="GO:0070987">
    <property type="term" value="P:error-free translesion synthesis"/>
    <property type="evidence" value="ECO:0007669"/>
    <property type="project" value="TreeGrafter"/>
</dbReference>